<name>A0A9D2K5E0_9FIRM</name>
<evidence type="ECO:0000256" key="7">
    <source>
        <dbReference type="ARBA" id="ARBA00023136"/>
    </source>
</evidence>
<organism evidence="9 10">
    <name type="scientific">Candidatus Lachnoclostridium stercorigallinarum</name>
    <dbReference type="NCBI Taxonomy" id="2838634"/>
    <lineage>
        <taxon>Bacteria</taxon>
        <taxon>Bacillati</taxon>
        <taxon>Bacillota</taxon>
        <taxon>Clostridia</taxon>
        <taxon>Lachnospirales</taxon>
        <taxon>Lachnospiraceae</taxon>
    </lineage>
</organism>
<proteinExistence type="inferred from homology"/>
<reference evidence="9" key="2">
    <citation type="submission" date="2021-04" db="EMBL/GenBank/DDBJ databases">
        <authorList>
            <person name="Gilroy R."/>
        </authorList>
    </citation>
    <scope>NUCLEOTIDE SEQUENCE</scope>
    <source>
        <strain evidence="9">ChiBcec1-1093</strain>
    </source>
</reference>
<dbReference type="SMART" id="SM00382">
    <property type="entry name" value="AAA"/>
    <property type="match status" value="1"/>
</dbReference>
<dbReference type="PROSITE" id="PS50893">
    <property type="entry name" value="ABC_TRANSPORTER_2"/>
    <property type="match status" value="1"/>
</dbReference>
<reference evidence="9" key="1">
    <citation type="journal article" date="2021" name="PeerJ">
        <title>Extensive microbial diversity within the chicken gut microbiome revealed by metagenomics and culture.</title>
        <authorList>
            <person name="Gilroy R."/>
            <person name="Ravi A."/>
            <person name="Getino M."/>
            <person name="Pursley I."/>
            <person name="Horton D.L."/>
            <person name="Alikhan N.F."/>
            <person name="Baker D."/>
            <person name="Gharbi K."/>
            <person name="Hall N."/>
            <person name="Watson M."/>
            <person name="Adriaenssens E.M."/>
            <person name="Foster-Nyarko E."/>
            <person name="Jarju S."/>
            <person name="Secka A."/>
            <person name="Antonio M."/>
            <person name="Oren A."/>
            <person name="Chaudhuri R.R."/>
            <person name="La Ragione R."/>
            <person name="Hildebrand F."/>
            <person name="Pallen M.J."/>
        </authorList>
    </citation>
    <scope>NUCLEOTIDE SEQUENCE</scope>
    <source>
        <strain evidence="9">ChiBcec1-1093</strain>
    </source>
</reference>
<dbReference type="InterPro" id="IPR003593">
    <property type="entry name" value="AAA+_ATPase"/>
</dbReference>
<evidence type="ECO:0000256" key="6">
    <source>
        <dbReference type="ARBA" id="ARBA00022840"/>
    </source>
</evidence>
<keyword evidence="4" id="KW-1003">Cell membrane</keyword>
<keyword evidence="7" id="KW-0472">Membrane</keyword>
<dbReference type="InterPro" id="IPR017871">
    <property type="entry name" value="ABC_transporter-like_CS"/>
</dbReference>
<gene>
    <name evidence="9" type="ORF">IAA17_05635</name>
</gene>
<evidence type="ECO:0000256" key="3">
    <source>
        <dbReference type="ARBA" id="ARBA00022448"/>
    </source>
</evidence>
<dbReference type="InterPro" id="IPR013563">
    <property type="entry name" value="Oligopep_ABC_C"/>
</dbReference>
<evidence type="ECO:0000256" key="5">
    <source>
        <dbReference type="ARBA" id="ARBA00022741"/>
    </source>
</evidence>
<dbReference type="GO" id="GO:0005886">
    <property type="term" value="C:plasma membrane"/>
    <property type="evidence" value="ECO:0007669"/>
    <property type="project" value="UniProtKB-SubCell"/>
</dbReference>
<keyword evidence="5" id="KW-0547">Nucleotide-binding</keyword>
<sequence length="342" mass="37832">MGEKLLEVKHLHTSFFTHLGEVKAIRDVSFHVDKSEIIGIVGESGSGKSVTSLSIMGLLAYPGKVTGGEILFKGEDLLKKTKRDMRKIQGNEISMIFQDPMTSLNPLFTIGNQITEAIRTHQKLSREEANKRAVEMLRMVGIPSPEKRVKSYPHEFSGGMRQRAMIAMALSSEPDLLIADEPTTALDVTIQAQVLALMKELNERLGTATILITHNLGCASSICDRILVMYGGKIMEEGSTEEIFYEPRHPYTMGLLNSVPKVSGEQSKKRLVPILGTPPDMLHPPTGCPFYPRCRFAMKACASMDVPEFSLSGTHRVSCFMCHPDAPSNEEYEKQKGGIRHG</sequence>
<evidence type="ECO:0000256" key="4">
    <source>
        <dbReference type="ARBA" id="ARBA00022475"/>
    </source>
</evidence>
<dbReference type="PANTHER" id="PTHR43297:SF2">
    <property type="entry name" value="DIPEPTIDE TRANSPORT ATP-BINDING PROTEIN DPPD"/>
    <property type="match status" value="1"/>
</dbReference>
<comment type="caution">
    <text evidence="9">The sequence shown here is derived from an EMBL/GenBank/DDBJ whole genome shotgun (WGS) entry which is preliminary data.</text>
</comment>
<dbReference type="GO" id="GO:0016887">
    <property type="term" value="F:ATP hydrolysis activity"/>
    <property type="evidence" value="ECO:0007669"/>
    <property type="project" value="InterPro"/>
</dbReference>
<comment type="similarity">
    <text evidence="2">Belongs to the ABC transporter superfamily.</text>
</comment>
<dbReference type="Proteomes" id="UP000824101">
    <property type="component" value="Unassembled WGS sequence"/>
</dbReference>
<dbReference type="GO" id="GO:0015833">
    <property type="term" value="P:peptide transport"/>
    <property type="evidence" value="ECO:0007669"/>
    <property type="project" value="InterPro"/>
</dbReference>
<evidence type="ECO:0000313" key="9">
    <source>
        <dbReference type="EMBL" id="HIZ79251.1"/>
    </source>
</evidence>
<dbReference type="CDD" id="cd03257">
    <property type="entry name" value="ABC_NikE_OppD_transporters"/>
    <property type="match status" value="1"/>
</dbReference>
<dbReference type="SUPFAM" id="SSF52540">
    <property type="entry name" value="P-loop containing nucleoside triphosphate hydrolases"/>
    <property type="match status" value="1"/>
</dbReference>
<dbReference type="Gene3D" id="3.40.50.300">
    <property type="entry name" value="P-loop containing nucleotide triphosphate hydrolases"/>
    <property type="match status" value="1"/>
</dbReference>
<dbReference type="FunFam" id="3.40.50.300:FF:000016">
    <property type="entry name" value="Oligopeptide ABC transporter ATP-binding component"/>
    <property type="match status" value="1"/>
</dbReference>
<comment type="subcellular location">
    <subcellularLocation>
        <location evidence="1">Cell membrane</location>
        <topology evidence="1">Peripheral membrane protein</topology>
    </subcellularLocation>
</comment>
<dbReference type="PROSITE" id="PS00211">
    <property type="entry name" value="ABC_TRANSPORTER_1"/>
    <property type="match status" value="1"/>
</dbReference>
<accession>A0A9D2K5E0</accession>
<evidence type="ECO:0000256" key="1">
    <source>
        <dbReference type="ARBA" id="ARBA00004202"/>
    </source>
</evidence>
<dbReference type="GO" id="GO:0005524">
    <property type="term" value="F:ATP binding"/>
    <property type="evidence" value="ECO:0007669"/>
    <property type="project" value="UniProtKB-KW"/>
</dbReference>
<keyword evidence="3" id="KW-0813">Transport</keyword>
<protein>
    <submittedName>
        <fullName evidence="9">ABC transporter ATP-binding protein</fullName>
    </submittedName>
</protein>
<dbReference type="AlphaFoldDB" id="A0A9D2K5E0"/>
<feature type="domain" description="ABC transporter" evidence="8">
    <location>
        <begin position="6"/>
        <end position="256"/>
    </location>
</feature>
<dbReference type="EMBL" id="DXBC01000084">
    <property type="protein sequence ID" value="HIZ79251.1"/>
    <property type="molecule type" value="Genomic_DNA"/>
</dbReference>
<keyword evidence="6 9" id="KW-0067">ATP-binding</keyword>
<dbReference type="InterPro" id="IPR003439">
    <property type="entry name" value="ABC_transporter-like_ATP-bd"/>
</dbReference>
<dbReference type="InterPro" id="IPR050388">
    <property type="entry name" value="ABC_Ni/Peptide_Import"/>
</dbReference>
<evidence type="ECO:0000259" key="8">
    <source>
        <dbReference type="PROSITE" id="PS50893"/>
    </source>
</evidence>
<dbReference type="Pfam" id="PF00005">
    <property type="entry name" value="ABC_tran"/>
    <property type="match status" value="1"/>
</dbReference>
<evidence type="ECO:0000313" key="10">
    <source>
        <dbReference type="Proteomes" id="UP000824101"/>
    </source>
</evidence>
<dbReference type="NCBIfam" id="TIGR01727">
    <property type="entry name" value="oligo_HPY"/>
    <property type="match status" value="1"/>
</dbReference>
<dbReference type="PANTHER" id="PTHR43297">
    <property type="entry name" value="OLIGOPEPTIDE TRANSPORT ATP-BINDING PROTEIN APPD"/>
    <property type="match status" value="1"/>
</dbReference>
<dbReference type="Pfam" id="PF08352">
    <property type="entry name" value="oligo_HPY"/>
    <property type="match status" value="1"/>
</dbReference>
<dbReference type="InterPro" id="IPR027417">
    <property type="entry name" value="P-loop_NTPase"/>
</dbReference>
<evidence type="ECO:0000256" key="2">
    <source>
        <dbReference type="ARBA" id="ARBA00005417"/>
    </source>
</evidence>